<accession>A0A2S3ZJ42</accession>
<protein>
    <recommendedName>
        <fullName evidence="4">DUF3558 domain-containing protein</fullName>
    </recommendedName>
</protein>
<organism evidence="2 3">
    <name type="scientific">Cryobacterium zongtaii</name>
    <dbReference type="NCBI Taxonomy" id="1259217"/>
    <lineage>
        <taxon>Bacteria</taxon>
        <taxon>Bacillati</taxon>
        <taxon>Actinomycetota</taxon>
        <taxon>Actinomycetes</taxon>
        <taxon>Micrococcales</taxon>
        <taxon>Microbacteriaceae</taxon>
        <taxon>Cryobacterium</taxon>
    </lineage>
</organism>
<keyword evidence="3" id="KW-1185">Reference proteome</keyword>
<gene>
    <name evidence="2" type="ORF">C3B61_06930</name>
</gene>
<comment type="caution">
    <text evidence="2">The sequence shown here is derived from an EMBL/GenBank/DDBJ whole genome shotgun (WGS) entry which is preliminary data.</text>
</comment>
<reference evidence="2 3" key="1">
    <citation type="submission" date="2018-01" db="EMBL/GenBank/DDBJ databases">
        <title>Cryobacterium sp. nov., from glaciers in China.</title>
        <authorList>
            <person name="Liu Q."/>
            <person name="Xin Y.-H."/>
        </authorList>
    </citation>
    <scope>NUCLEOTIDE SEQUENCE [LARGE SCALE GENOMIC DNA]</scope>
    <source>
        <strain evidence="2 3">TMN-42</strain>
    </source>
</reference>
<evidence type="ECO:0000313" key="2">
    <source>
        <dbReference type="EMBL" id="POH67622.1"/>
    </source>
</evidence>
<sequence length="217" mass="22329">MTGCSQADETLAVPDTSEAPAAEAGPEADDLAALALTVADLPSGGWSLEPSTSTDSEDAEVSTDKSTGDLCALDFASALSVDEADNLNGHTFTRETLDQTLSTGVFIVEDGEQVIADLSAELASCTEPLATTENGRDTLIEIDDLVGGEAAIEGDSLACRQIKMTFGYNAFAGSICFVADGDLVVSTMTTGPSMSPVQAEEFAQLTNAATQKAFAAR</sequence>
<feature type="region of interest" description="Disordered" evidence="1">
    <location>
        <begin position="45"/>
        <end position="64"/>
    </location>
</feature>
<feature type="region of interest" description="Disordered" evidence="1">
    <location>
        <begin position="1"/>
        <end position="29"/>
    </location>
</feature>
<dbReference type="Proteomes" id="UP000237340">
    <property type="component" value="Unassembled WGS sequence"/>
</dbReference>
<dbReference type="RefSeq" id="WP_103459968.1">
    <property type="nucleotide sequence ID" value="NZ_PPXD01000007.1"/>
</dbReference>
<dbReference type="EMBL" id="PPXD01000007">
    <property type="protein sequence ID" value="POH67622.1"/>
    <property type="molecule type" value="Genomic_DNA"/>
</dbReference>
<evidence type="ECO:0008006" key="4">
    <source>
        <dbReference type="Google" id="ProtNLM"/>
    </source>
</evidence>
<proteinExistence type="predicted"/>
<feature type="compositionally biased region" description="Low complexity" evidence="1">
    <location>
        <begin position="18"/>
        <end position="29"/>
    </location>
</feature>
<name>A0A2S3ZJ42_9MICO</name>
<evidence type="ECO:0000313" key="3">
    <source>
        <dbReference type="Proteomes" id="UP000237340"/>
    </source>
</evidence>
<dbReference type="AlphaFoldDB" id="A0A2S3ZJ42"/>
<evidence type="ECO:0000256" key="1">
    <source>
        <dbReference type="SAM" id="MobiDB-lite"/>
    </source>
</evidence>